<keyword evidence="2 5" id="KW-0812">Transmembrane</keyword>
<evidence type="ECO:0000256" key="5">
    <source>
        <dbReference type="SAM" id="Phobius"/>
    </source>
</evidence>
<evidence type="ECO:0000256" key="4">
    <source>
        <dbReference type="ARBA" id="ARBA00023136"/>
    </source>
</evidence>
<evidence type="ECO:0000256" key="1">
    <source>
        <dbReference type="ARBA" id="ARBA00004141"/>
    </source>
</evidence>
<organism evidence="6">
    <name type="scientific">freshwater metagenome</name>
    <dbReference type="NCBI Taxonomy" id="449393"/>
    <lineage>
        <taxon>unclassified sequences</taxon>
        <taxon>metagenomes</taxon>
        <taxon>ecological metagenomes</taxon>
    </lineage>
</organism>
<feature type="transmembrane region" description="Helical" evidence="5">
    <location>
        <begin position="35"/>
        <end position="54"/>
    </location>
</feature>
<dbReference type="AlphaFoldDB" id="A0A6J6TXK2"/>
<dbReference type="NCBIfam" id="TIGR01167">
    <property type="entry name" value="LPXTG_anchor"/>
    <property type="match status" value="1"/>
</dbReference>
<evidence type="ECO:0000313" key="6">
    <source>
        <dbReference type="EMBL" id="CAB4751107.1"/>
    </source>
</evidence>
<dbReference type="GO" id="GO:0016020">
    <property type="term" value="C:membrane"/>
    <property type="evidence" value="ECO:0007669"/>
    <property type="project" value="UniProtKB-SubCell"/>
</dbReference>
<gene>
    <name evidence="6" type="ORF">UFOPK2754_01810</name>
</gene>
<feature type="transmembrane region" description="Helical" evidence="5">
    <location>
        <begin position="7"/>
        <end position="23"/>
    </location>
</feature>
<name>A0A6J6TXK2_9ZZZZ</name>
<dbReference type="Pfam" id="PF01544">
    <property type="entry name" value="CorA"/>
    <property type="match status" value="1"/>
</dbReference>
<proteinExistence type="predicted"/>
<dbReference type="SUPFAM" id="SSF144083">
    <property type="entry name" value="Magnesium transport protein CorA, transmembrane region"/>
    <property type="match status" value="1"/>
</dbReference>
<evidence type="ECO:0000256" key="3">
    <source>
        <dbReference type="ARBA" id="ARBA00022989"/>
    </source>
</evidence>
<comment type="subcellular location">
    <subcellularLocation>
        <location evidence="1">Membrane</location>
        <topology evidence="1">Multi-pass membrane protein</topology>
    </subcellularLocation>
</comment>
<dbReference type="EMBL" id="CAEZYR010000066">
    <property type="protein sequence ID" value="CAB4751107.1"/>
    <property type="molecule type" value="Genomic_DNA"/>
</dbReference>
<dbReference type="GO" id="GO:0046873">
    <property type="term" value="F:metal ion transmembrane transporter activity"/>
    <property type="evidence" value="ECO:0007669"/>
    <property type="project" value="InterPro"/>
</dbReference>
<dbReference type="InterPro" id="IPR045863">
    <property type="entry name" value="CorA_TM1_TM2"/>
</dbReference>
<accession>A0A6J6TXK2</accession>
<evidence type="ECO:0000256" key="2">
    <source>
        <dbReference type="ARBA" id="ARBA00022692"/>
    </source>
</evidence>
<sequence>MKKVTSWAAIVAVPTLITGYYGMNVPYPGSGQQWGALTAVGLVVVLSAFLYVLFRRREWL</sequence>
<dbReference type="InterPro" id="IPR002523">
    <property type="entry name" value="MgTranspt_CorA/ZnTranspt_ZntB"/>
</dbReference>
<dbReference type="Gene3D" id="1.20.58.340">
    <property type="entry name" value="Magnesium transport protein CorA, transmembrane region"/>
    <property type="match status" value="1"/>
</dbReference>
<reference evidence="6" key="1">
    <citation type="submission" date="2020-05" db="EMBL/GenBank/DDBJ databases">
        <authorList>
            <person name="Chiriac C."/>
            <person name="Salcher M."/>
            <person name="Ghai R."/>
            <person name="Kavagutti S V."/>
        </authorList>
    </citation>
    <scope>NUCLEOTIDE SEQUENCE</scope>
</reference>
<protein>
    <submittedName>
        <fullName evidence="6">Unannotated protein</fullName>
    </submittedName>
</protein>
<keyword evidence="4 5" id="KW-0472">Membrane</keyword>
<keyword evidence="3 5" id="KW-1133">Transmembrane helix</keyword>